<dbReference type="Proteomes" id="UP000324974">
    <property type="component" value="Chromosome"/>
</dbReference>
<protein>
    <submittedName>
        <fullName evidence="1">Uncharacterized protein</fullName>
    </submittedName>
</protein>
<name>A0A5C1AHD1_9BACT</name>
<dbReference type="RefSeq" id="WP_149112237.1">
    <property type="nucleotide sequence ID" value="NZ_CP042425.1"/>
</dbReference>
<keyword evidence="2" id="KW-1185">Reference proteome</keyword>
<dbReference type="EMBL" id="CP042425">
    <property type="protein sequence ID" value="QEL17653.1"/>
    <property type="molecule type" value="Genomic_DNA"/>
</dbReference>
<sequence>MAADPVPLDEFLVTITVPRDLPAADAARARRTLDHPAFPAALRRLAAALVRRFPTLAAVTVTVAR</sequence>
<dbReference type="AlphaFoldDB" id="A0A5C1AHD1"/>
<evidence type="ECO:0000313" key="2">
    <source>
        <dbReference type="Proteomes" id="UP000324974"/>
    </source>
</evidence>
<organism evidence="1 2">
    <name type="scientific">Limnoglobus roseus</name>
    <dbReference type="NCBI Taxonomy" id="2598579"/>
    <lineage>
        <taxon>Bacteria</taxon>
        <taxon>Pseudomonadati</taxon>
        <taxon>Planctomycetota</taxon>
        <taxon>Planctomycetia</taxon>
        <taxon>Gemmatales</taxon>
        <taxon>Gemmataceae</taxon>
        <taxon>Limnoglobus</taxon>
    </lineage>
</organism>
<gene>
    <name evidence="1" type="ORF">PX52LOC_04651</name>
</gene>
<evidence type="ECO:0000313" key="1">
    <source>
        <dbReference type="EMBL" id="QEL17653.1"/>
    </source>
</evidence>
<reference evidence="2" key="1">
    <citation type="submission" date="2019-08" db="EMBL/GenBank/DDBJ databases">
        <title>Limnoglobus roseus gen. nov., sp. nov., a novel freshwater planctomycete with a giant genome from the family Gemmataceae.</title>
        <authorList>
            <person name="Kulichevskaya I.S."/>
            <person name="Naumoff D.G."/>
            <person name="Miroshnikov K."/>
            <person name="Ivanova A."/>
            <person name="Philippov D.A."/>
            <person name="Hakobyan A."/>
            <person name="Rijpstra I.C."/>
            <person name="Sinninghe Damste J.S."/>
            <person name="Liesack W."/>
            <person name="Dedysh S.N."/>
        </authorList>
    </citation>
    <scope>NUCLEOTIDE SEQUENCE [LARGE SCALE GENOMIC DNA]</scope>
    <source>
        <strain evidence="2">PX52</strain>
    </source>
</reference>
<dbReference type="KEGG" id="lrs:PX52LOC_04651"/>
<proteinExistence type="predicted"/>
<accession>A0A5C1AHD1</accession>